<dbReference type="CDD" id="cd03443">
    <property type="entry name" value="PaaI_thioesterase"/>
    <property type="match status" value="1"/>
</dbReference>
<dbReference type="SUPFAM" id="SSF54637">
    <property type="entry name" value="Thioesterase/thiol ester dehydrase-isomerase"/>
    <property type="match status" value="1"/>
</dbReference>
<dbReference type="GeneID" id="84208026"/>
<evidence type="ECO:0000313" key="1">
    <source>
        <dbReference type="EMBL" id="MDQ9070988.1"/>
    </source>
</evidence>
<name>A0AAW8JFH6_9GAMM</name>
<sequence>MTQTNRLAKLVKGTAKLPKSVRTLIWSKAFGRVVPMVGTAGLKYLEVSNSTVVVKVENHKSIQNHIGQVHACGMALIAETATGFVTGMNVPDHCIVLIKSMHIDFKRPSQGAMTAVATLTDEQQQLMQNTEKGETLVQVTVTDESGEEPIQCQMLWAWVAKSHLKSNKSK</sequence>
<dbReference type="InterPro" id="IPR027961">
    <property type="entry name" value="DUF4442"/>
</dbReference>
<dbReference type="Proteomes" id="UP001243195">
    <property type="component" value="Unassembled WGS sequence"/>
</dbReference>
<accession>A0AAW8JFH6</accession>
<dbReference type="RefSeq" id="WP_004855390.1">
    <property type="nucleotide sequence ID" value="NZ_BBLI01000091.1"/>
</dbReference>
<dbReference type="Gene3D" id="3.10.129.10">
    <property type="entry name" value="Hotdog Thioesterase"/>
    <property type="match status" value="1"/>
</dbReference>
<proteinExistence type="predicted"/>
<organism evidence="1 2">
    <name type="scientific">Acinetobacter gerneri</name>
    <dbReference type="NCBI Taxonomy" id="202952"/>
    <lineage>
        <taxon>Bacteria</taxon>
        <taxon>Pseudomonadati</taxon>
        <taxon>Pseudomonadota</taxon>
        <taxon>Gammaproteobacteria</taxon>
        <taxon>Moraxellales</taxon>
        <taxon>Moraxellaceae</taxon>
        <taxon>Acinetobacter</taxon>
    </lineage>
</organism>
<evidence type="ECO:0000313" key="2">
    <source>
        <dbReference type="Proteomes" id="UP001243195"/>
    </source>
</evidence>
<dbReference type="AlphaFoldDB" id="A0AAW8JFH6"/>
<dbReference type="EMBL" id="JAVIDA010000005">
    <property type="protein sequence ID" value="MDQ9070988.1"/>
    <property type="molecule type" value="Genomic_DNA"/>
</dbReference>
<protein>
    <submittedName>
        <fullName evidence="1">DUF4442 domain-containing protein</fullName>
    </submittedName>
</protein>
<reference evidence="1" key="1">
    <citation type="submission" date="2023-08" db="EMBL/GenBank/DDBJ databases">
        <title>Emergence of clinically-relevant ST2 carbapenem-resistant Acinetobacter baumannii strains in hospital sewages in Zhejiang, East of China.</title>
        <authorList>
            <person name="Kaichao C."/>
            <person name="Zhang R."/>
        </authorList>
    </citation>
    <scope>NUCLEOTIDE SEQUENCE</scope>
    <source>
        <strain evidence="1">M-SY-60</strain>
    </source>
</reference>
<dbReference type="Pfam" id="PF14539">
    <property type="entry name" value="DUF4442"/>
    <property type="match status" value="1"/>
</dbReference>
<comment type="caution">
    <text evidence="1">The sequence shown here is derived from an EMBL/GenBank/DDBJ whole genome shotgun (WGS) entry which is preliminary data.</text>
</comment>
<gene>
    <name evidence="1" type="ORF">RFH51_05865</name>
</gene>
<dbReference type="InterPro" id="IPR029069">
    <property type="entry name" value="HotDog_dom_sf"/>
</dbReference>